<proteinExistence type="predicted"/>
<evidence type="ECO:0008006" key="4">
    <source>
        <dbReference type="Google" id="ProtNLM"/>
    </source>
</evidence>
<dbReference type="RefSeq" id="WP_306070533.1">
    <property type="nucleotide sequence ID" value="NZ_CP120988.1"/>
</dbReference>
<protein>
    <recommendedName>
        <fullName evidence="4">Integral membrane protein</fullName>
    </recommendedName>
</protein>
<feature type="transmembrane region" description="Helical" evidence="1">
    <location>
        <begin position="74"/>
        <end position="96"/>
    </location>
</feature>
<gene>
    <name evidence="2" type="ORF">P8A19_23800</name>
</gene>
<dbReference type="Proteomes" id="UP001235744">
    <property type="component" value="Chromosome"/>
</dbReference>
<evidence type="ECO:0000313" key="3">
    <source>
        <dbReference type="Proteomes" id="UP001235744"/>
    </source>
</evidence>
<keyword evidence="1" id="KW-0812">Transmembrane</keyword>
<sequence length="99" mass="10146">MRAMWEDAALAVLTALVGLFLGLLAALGVLGASMSGGDYPRTSSGEWVVALGAAAVAVAAPALVALLAWRHKLWLTMAVQALLFLTLAGLALSWGVQSL</sequence>
<evidence type="ECO:0000313" key="2">
    <source>
        <dbReference type="EMBL" id="WLQ58267.1"/>
    </source>
</evidence>
<keyword evidence="1" id="KW-0472">Membrane</keyword>
<keyword evidence="1" id="KW-1133">Transmembrane helix</keyword>
<keyword evidence="3" id="KW-1185">Reference proteome</keyword>
<feature type="transmembrane region" description="Helical" evidence="1">
    <location>
        <begin position="47"/>
        <end position="67"/>
    </location>
</feature>
<reference evidence="2 3" key="1">
    <citation type="submission" date="2023-03" db="EMBL/GenBank/DDBJ databases">
        <title>Isolation and description of six Streptomyces strains from soil environments, able to metabolize different microbial glucans.</title>
        <authorList>
            <person name="Widen T."/>
            <person name="Larsbrink J."/>
        </authorList>
    </citation>
    <scope>NUCLEOTIDE SEQUENCE [LARGE SCALE GENOMIC DNA]</scope>
    <source>
        <strain evidence="2 3">Alt2</strain>
    </source>
</reference>
<dbReference type="EMBL" id="CP120988">
    <property type="protein sequence ID" value="WLQ58267.1"/>
    <property type="molecule type" value="Genomic_DNA"/>
</dbReference>
<name>A0ABY9IS84_9ACTN</name>
<accession>A0ABY9IS84</accession>
<evidence type="ECO:0000256" key="1">
    <source>
        <dbReference type="SAM" id="Phobius"/>
    </source>
</evidence>
<organism evidence="2 3">
    <name type="scientific">Streptomyces poriferorum</name>
    <dbReference type="NCBI Taxonomy" id="2798799"/>
    <lineage>
        <taxon>Bacteria</taxon>
        <taxon>Bacillati</taxon>
        <taxon>Actinomycetota</taxon>
        <taxon>Actinomycetes</taxon>
        <taxon>Kitasatosporales</taxon>
        <taxon>Streptomycetaceae</taxon>
        <taxon>Streptomyces</taxon>
    </lineage>
</organism>